<protein>
    <submittedName>
        <fullName evidence="1">Uncharacterized protein</fullName>
    </submittedName>
</protein>
<sequence>MVSDVWVERGVELALELRWRRRLFVWEEELLLSLKEELSLVMEFSDSDDLWRRRLEDDELFSVSLIYEYLGMAYSSVSEFNV</sequence>
<comment type="caution">
    <text evidence="1">The sequence shown here is derived from an EMBL/GenBank/DDBJ whole genome shotgun (WGS) entry which is preliminary data.</text>
</comment>
<name>A0A2K3KKC7_TRIPR</name>
<dbReference type="Proteomes" id="UP000236291">
    <property type="component" value="Unassembled WGS sequence"/>
</dbReference>
<dbReference type="AlphaFoldDB" id="A0A2K3KKC7"/>
<organism evidence="1 2">
    <name type="scientific">Trifolium pratense</name>
    <name type="common">Red clover</name>
    <dbReference type="NCBI Taxonomy" id="57577"/>
    <lineage>
        <taxon>Eukaryota</taxon>
        <taxon>Viridiplantae</taxon>
        <taxon>Streptophyta</taxon>
        <taxon>Embryophyta</taxon>
        <taxon>Tracheophyta</taxon>
        <taxon>Spermatophyta</taxon>
        <taxon>Magnoliopsida</taxon>
        <taxon>eudicotyledons</taxon>
        <taxon>Gunneridae</taxon>
        <taxon>Pentapetalae</taxon>
        <taxon>rosids</taxon>
        <taxon>fabids</taxon>
        <taxon>Fabales</taxon>
        <taxon>Fabaceae</taxon>
        <taxon>Papilionoideae</taxon>
        <taxon>50 kb inversion clade</taxon>
        <taxon>NPAAA clade</taxon>
        <taxon>Hologalegina</taxon>
        <taxon>IRL clade</taxon>
        <taxon>Trifolieae</taxon>
        <taxon>Trifolium</taxon>
    </lineage>
</organism>
<evidence type="ECO:0000313" key="1">
    <source>
        <dbReference type="EMBL" id="PNX66703.1"/>
    </source>
</evidence>
<reference evidence="1 2" key="2">
    <citation type="journal article" date="2017" name="Front. Plant Sci.">
        <title>Gene Classification and Mining of Molecular Markers Useful in Red Clover (Trifolium pratense) Breeding.</title>
        <authorList>
            <person name="Istvanek J."/>
            <person name="Dluhosova J."/>
            <person name="Dluhos P."/>
            <person name="Patkova L."/>
            <person name="Nedelnik J."/>
            <person name="Repkova J."/>
        </authorList>
    </citation>
    <scope>NUCLEOTIDE SEQUENCE [LARGE SCALE GENOMIC DNA]</scope>
    <source>
        <strain evidence="2">cv. Tatra</strain>
        <tissue evidence="1">Young leaves</tissue>
    </source>
</reference>
<evidence type="ECO:0000313" key="2">
    <source>
        <dbReference type="Proteomes" id="UP000236291"/>
    </source>
</evidence>
<gene>
    <name evidence="1" type="ORF">L195_g063175</name>
</gene>
<proteinExistence type="predicted"/>
<accession>A0A2K3KKC7</accession>
<reference evidence="1 2" key="1">
    <citation type="journal article" date="2014" name="Am. J. Bot.">
        <title>Genome assembly and annotation for red clover (Trifolium pratense; Fabaceae).</title>
        <authorList>
            <person name="Istvanek J."/>
            <person name="Jaros M."/>
            <person name="Krenek A."/>
            <person name="Repkova J."/>
        </authorList>
    </citation>
    <scope>NUCLEOTIDE SEQUENCE [LARGE SCALE GENOMIC DNA]</scope>
    <source>
        <strain evidence="2">cv. Tatra</strain>
        <tissue evidence="1">Young leaves</tissue>
    </source>
</reference>
<dbReference type="EMBL" id="ASHM01197420">
    <property type="protein sequence ID" value="PNX66703.1"/>
    <property type="molecule type" value="Genomic_DNA"/>
</dbReference>